<evidence type="ECO:0000313" key="3">
    <source>
        <dbReference type="Proteomes" id="UP000053562"/>
    </source>
</evidence>
<accession>A0A0J9SIN0</accession>
<proteinExistence type="predicted"/>
<dbReference type="InterPro" id="IPR008780">
    <property type="entry name" value="Plasmodium_Vir"/>
</dbReference>
<evidence type="ECO:0000256" key="1">
    <source>
        <dbReference type="SAM" id="MobiDB-lite"/>
    </source>
</evidence>
<protein>
    <submittedName>
        <fullName evidence="2">Variable surface protein Vir4</fullName>
    </submittedName>
</protein>
<feature type="compositionally biased region" description="Basic and acidic residues" evidence="1">
    <location>
        <begin position="169"/>
        <end position="178"/>
    </location>
</feature>
<reference evidence="2 3" key="1">
    <citation type="submission" date="2011-08" db="EMBL/GenBank/DDBJ databases">
        <title>The Genome Sequence of Plasmodium vivax India VII.</title>
        <authorList>
            <consortium name="The Broad Institute Genome Sequencing Platform"/>
            <consortium name="The Broad Institute Genome Sequencing Center for Infectious Disease"/>
            <person name="Neafsey D."/>
            <person name="Carlton J."/>
            <person name="Barnwell J."/>
            <person name="Collins W."/>
            <person name="Escalante A."/>
            <person name="Mullikin J."/>
            <person name="Saul A."/>
            <person name="Guigo R."/>
            <person name="Camara F."/>
            <person name="Young S.K."/>
            <person name="Zeng Q."/>
            <person name="Gargeya S."/>
            <person name="Fitzgerald M."/>
            <person name="Haas B."/>
            <person name="Abouelleil A."/>
            <person name="Alvarado L."/>
            <person name="Arachchi H.M."/>
            <person name="Berlin A."/>
            <person name="Brown A."/>
            <person name="Chapman S.B."/>
            <person name="Chen Z."/>
            <person name="Dunbar C."/>
            <person name="Freedman E."/>
            <person name="Gearin G."/>
            <person name="Gellesch M."/>
            <person name="Goldberg J."/>
            <person name="Griggs A."/>
            <person name="Gujja S."/>
            <person name="Heiman D."/>
            <person name="Howarth C."/>
            <person name="Larson L."/>
            <person name="Lui A."/>
            <person name="MacDonald P.J.P."/>
            <person name="Montmayeur A."/>
            <person name="Murphy C."/>
            <person name="Neiman D."/>
            <person name="Pearson M."/>
            <person name="Priest M."/>
            <person name="Roberts A."/>
            <person name="Saif S."/>
            <person name="Shea T."/>
            <person name="Shenoy N."/>
            <person name="Sisk P."/>
            <person name="Stolte C."/>
            <person name="Sykes S."/>
            <person name="Wortman J."/>
            <person name="Nusbaum C."/>
            <person name="Birren B."/>
        </authorList>
    </citation>
    <scope>NUCLEOTIDE SEQUENCE [LARGE SCALE GENOMIC DNA]</scope>
    <source>
        <strain evidence="2 3">India VII</strain>
    </source>
</reference>
<dbReference type="AlphaFoldDB" id="A0A0J9SIN0"/>
<organism evidence="2 3">
    <name type="scientific">Plasmodium vivax India VII</name>
    <dbReference type="NCBI Taxonomy" id="1077284"/>
    <lineage>
        <taxon>Eukaryota</taxon>
        <taxon>Sar</taxon>
        <taxon>Alveolata</taxon>
        <taxon>Apicomplexa</taxon>
        <taxon>Aconoidasida</taxon>
        <taxon>Haemosporida</taxon>
        <taxon>Plasmodiidae</taxon>
        <taxon>Plasmodium</taxon>
        <taxon>Plasmodium (Plasmodium)</taxon>
    </lineage>
</organism>
<dbReference type="Proteomes" id="UP000053562">
    <property type="component" value="Unassembled WGS sequence"/>
</dbReference>
<feature type="region of interest" description="Disordered" evidence="1">
    <location>
        <begin position="169"/>
        <end position="191"/>
    </location>
</feature>
<name>A0A0J9SIN0_PLAVI</name>
<dbReference type="EMBL" id="KQ234158">
    <property type="protein sequence ID" value="KMZ82870.1"/>
    <property type="molecule type" value="Genomic_DNA"/>
</dbReference>
<dbReference type="Pfam" id="PF05795">
    <property type="entry name" value="Plasmodium_Vir"/>
    <property type="match status" value="1"/>
</dbReference>
<evidence type="ECO:0000313" key="2">
    <source>
        <dbReference type="EMBL" id="KMZ82870.1"/>
    </source>
</evidence>
<sequence length="314" mass="35661">MERSYQRTLLLGILFKFIGRCKLINYWLYDEVKQILNSETRDIYNETISKLHKAWTHYNNSAIHIAEQYKCKPESNIPSKDDIEDKKKIHEHCLNYYEISKEADNKDKCQEYKASIKELNLPYKKFDSLFSEDKKKHLSYYNKCKSYNPENIPDGLTCPQVVKDPSREEEAVPKEHHSAKANLEETEAEERLPSLDVEGELGRGTLEGKVRGYQGEVPAGVGDIQEQVRGDERPGQIRVSVEAEAPTSMGREKQNLATDLEAGQIPLHSQMDGQTDDVPIPTEPPASNPMVMPAGLSLFGIASLSTILYKVCKN</sequence>
<gene>
    <name evidence="2" type="ORF">PVIIG_04621</name>
</gene>